<dbReference type="InterPro" id="IPR001972">
    <property type="entry name" value="Stomatin_HflK_fam"/>
</dbReference>
<comment type="caution">
    <text evidence="9">The sequence shown here is derived from an EMBL/GenBank/DDBJ whole genome shotgun (WGS) entry which is preliminary data.</text>
</comment>
<evidence type="ECO:0000256" key="3">
    <source>
        <dbReference type="ARBA" id="ARBA00022692"/>
    </source>
</evidence>
<keyword evidence="10" id="KW-1185">Reference proteome</keyword>
<evidence type="ECO:0000256" key="6">
    <source>
        <dbReference type="RuleBase" id="RU364113"/>
    </source>
</evidence>
<feature type="region of interest" description="Disordered" evidence="7">
    <location>
        <begin position="1"/>
        <end position="26"/>
    </location>
</feature>
<dbReference type="PANTHER" id="PTHR43327:SF2">
    <property type="entry name" value="MODULATOR OF FTSH PROTEASE HFLK"/>
    <property type="match status" value="1"/>
</dbReference>
<evidence type="ECO:0000256" key="1">
    <source>
        <dbReference type="ARBA" id="ARBA00004167"/>
    </source>
</evidence>
<accession>A0AAW8B3T5</accession>
<feature type="domain" description="Band 7" evidence="8">
    <location>
        <begin position="70"/>
        <end position="230"/>
    </location>
</feature>
<organism evidence="9 10">
    <name type="scientific">Porticoccus litoralis</name>
    <dbReference type="NCBI Taxonomy" id="434086"/>
    <lineage>
        <taxon>Bacteria</taxon>
        <taxon>Pseudomonadati</taxon>
        <taxon>Pseudomonadota</taxon>
        <taxon>Gammaproteobacteria</taxon>
        <taxon>Cellvibrionales</taxon>
        <taxon>Porticoccaceae</taxon>
        <taxon>Porticoccus</taxon>
    </lineage>
</organism>
<dbReference type="NCBIfam" id="TIGR01933">
    <property type="entry name" value="hflK"/>
    <property type="match status" value="1"/>
</dbReference>
<feature type="transmembrane region" description="Helical" evidence="6">
    <location>
        <begin position="55"/>
        <end position="75"/>
    </location>
</feature>
<keyword evidence="9" id="KW-0378">Hydrolase</keyword>
<keyword evidence="9" id="KW-0645">Protease</keyword>
<keyword evidence="3 6" id="KW-0812">Transmembrane</keyword>
<dbReference type="Pfam" id="PF12221">
    <property type="entry name" value="HflK_N"/>
    <property type="match status" value="1"/>
</dbReference>
<dbReference type="SUPFAM" id="SSF117892">
    <property type="entry name" value="Band 7/SPFH domain"/>
    <property type="match status" value="1"/>
</dbReference>
<proteinExistence type="inferred from homology"/>
<dbReference type="InterPro" id="IPR001107">
    <property type="entry name" value="Band_7"/>
</dbReference>
<keyword evidence="5 6" id="KW-0472">Membrane</keyword>
<evidence type="ECO:0000259" key="8">
    <source>
        <dbReference type="SMART" id="SM00244"/>
    </source>
</evidence>
<reference evidence="9" key="1">
    <citation type="journal article" date="2010" name="Int. J. Syst. Evol. Microbiol.">
        <title>Porticoccus litoralis gen. nov., sp. nov., a gammaproteobacterium isolated from the Yellow Sea.</title>
        <authorList>
            <person name="Oh H.M."/>
            <person name="Kim H."/>
            <person name="Kim K.M."/>
            <person name="Min G.S."/>
            <person name="Cho J.C."/>
        </authorList>
    </citation>
    <scope>NUCLEOTIDE SEQUENCE</scope>
    <source>
        <strain evidence="9">DSM 25064</strain>
    </source>
</reference>
<dbReference type="EMBL" id="JAUUUU010000002">
    <property type="protein sequence ID" value="MDP1520404.1"/>
    <property type="molecule type" value="Genomic_DNA"/>
</dbReference>
<dbReference type="PANTHER" id="PTHR43327">
    <property type="entry name" value="STOMATIN-LIKE PROTEIN 2, MITOCHONDRIAL"/>
    <property type="match status" value="1"/>
</dbReference>
<gene>
    <name evidence="9" type="primary">hflK</name>
    <name evidence="9" type="ORF">Q8A57_05410</name>
</gene>
<comment type="similarity">
    <text evidence="2 6">Belongs to the band 7/mec-2 family. HflK subfamily.</text>
</comment>
<dbReference type="InterPro" id="IPR050710">
    <property type="entry name" value="Band7/mec-2_domain"/>
</dbReference>
<keyword evidence="4 6" id="KW-1133">Transmembrane helix</keyword>
<dbReference type="RefSeq" id="WP_305169969.1">
    <property type="nucleotide sequence ID" value="NZ_JAUUUU010000002.1"/>
</dbReference>
<dbReference type="GO" id="GO:0006508">
    <property type="term" value="P:proteolysis"/>
    <property type="evidence" value="ECO:0007669"/>
    <property type="project" value="UniProtKB-KW"/>
</dbReference>
<comment type="subcellular location">
    <subcellularLocation>
        <location evidence="1">Membrane</location>
        <topology evidence="1">Single-pass membrane protein</topology>
    </subcellularLocation>
</comment>
<dbReference type="InterPro" id="IPR036013">
    <property type="entry name" value="Band_7/SPFH_dom_sf"/>
</dbReference>
<protein>
    <recommendedName>
        <fullName evidence="6">Protein HflK</fullName>
    </recommendedName>
</protein>
<evidence type="ECO:0000256" key="7">
    <source>
        <dbReference type="SAM" id="MobiDB-lite"/>
    </source>
</evidence>
<dbReference type="Gene3D" id="3.30.479.30">
    <property type="entry name" value="Band 7 domain"/>
    <property type="match status" value="1"/>
</dbReference>
<dbReference type="Pfam" id="PF01145">
    <property type="entry name" value="Band_7"/>
    <property type="match status" value="1"/>
</dbReference>
<dbReference type="InterPro" id="IPR010201">
    <property type="entry name" value="HflK"/>
</dbReference>
<evidence type="ECO:0000256" key="2">
    <source>
        <dbReference type="ARBA" id="ARBA00006971"/>
    </source>
</evidence>
<dbReference type="GO" id="GO:0008233">
    <property type="term" value="F:peptidase activity"/>
    <property type="evidence" value="ECO:0007669"/>
    <property type="project" value="UniProtKB-KW"/>
</dbReference>
<reference evidence="9" key="2">
    <citation type="submission" date="2023-08" db="EMBL/GenBank/DDBJ databases">
        <authorList>
            <person name="Luo J."/>
        </authorList>
    </citation>
    <scope>NUCLEOTIDE SEQUENCE</scope>
    <source>
        <strain evidence="9">DSM 25064</strain>
    </source>
</reference>
<evidence type="ECO:0000313" key="9">
    <source>
        <dbReference type="EMBL" id="MDP1520404.1"/>
    </source>
</evidence>
<evidence type="ECO:0000313" key="10">
    <source>
        <dbReference type="Proteomes" id="UP001178354"/>
    </source>
</evidence>
<dbReference type="CDD" id="cd03404">
    <property type="entry name" value="SPFH_HflK"/>
    <property type="match status" value="1"/>
</dbReference>
<dbReference type="SMART" id="SM00244">
    <property type="entry name" value="PHB"/>
    <property type="match status" value="1"/>
</dbReference>
<dbReference type="GO" id="GO:0016020">
    <property type="term" value="C:membrane"/>
    <property type="evidence" value="ECO:0007669"/>
    <property type="project" value="UniProtKB-SubCell"/>
</dbReference>
<sequence>MAWNEPGGGKDPWGGNSGGDGPPDLDEALQKLRARMDKIFGGSGGGKGGSGNNNLLAIVLVVLVAGWGLFGFYQVDEKEQAVVLRLGKYLDTVGPGLNWRPLLLDRVFKERVTEERQYSSRGQMLTQDENIVELPLTVQYNINNVKDFVLNVKNPELSLRHATDSALRHVVGSSSLDEVVSTGRGKIAEEVKLRLQQYLDSYGAGILVRKINIQEAKPPSEVKAAYDDVIKAREDQERLINEAQSYSNGIIPEARGKAQRMLEEALAYKEQVVAEAQGETNRFLALLTEYQKAPEVTRQRLYLDAVQDVMSNSSKVLIDVEGGNNMLYLPLDKIIESSASGSSAASGLKGSDVKSIADEVVNRLKRETITSSSRREVR</sequence>
<evidence type="ECO:0000256" key="5">
    <source>
        <dbReference type="ARBA" id="ARBA00023136"/>
    </source>
</evidence>
<name>A0AAW8B3T5_9GAMM</name>
<dbReference type="InterPro" id="IPR020980">
    <property type="entry name" value="Membrane_HflK_N"/>
</dbReference>
<feature type="compositionally biased region" description="Gly residues" evidence="7">
    <location>
        <begin position="1"/>
        <end position="21"/>
    </location>
</feature>
<comment type="subunit">
    <text evidence="6">HflC and HflK may interact to form a multimeric complex.</text>
</comment>
<evidence type="ECO:0000256" key="4">
    <source>
        <dbReference type="ARBA" id="ARBA00022989"/>
    </source>
</evidence>
<dbReference type="Proteomes" id="UP001178354">
    <property type="component" value="Unassembled WGS sequence"/>
</dbReference>
<dbReference type="PRINTS" id="PR00721">
    <property type="entry name" value="STOMATIN"/>
</dbReference>
<dbReference type="AlphaFoldDB" id="A0AAW8B3T5"/>
<comment type="function">
    <text evidence="6">HflC and HflK could encode or regulate a protease.</text>
</comment>